<evidence type="ECO:0000313" key="2">
    <source>
        <dbReference type="EMBL" id="AYV75685.1"/>
    </source>
</evidence>
<accession>A0A3G4ZLG3</accession>
<gene>
    <name evidence="2" type="ORF">Terrestrivirus2_193</name>
</gene>
<evidence type="ECO:0000256" key="1">
    <source>
        <dbReference type="SAM" id="MobiDB-lite"/>
    </source>
</evidence>
<feature type="compositionally biased region" description="Basic and acidic residues" evidence="1">
    <location>
        <begin position="74"/>
        <end position="92"/>
    </location>
</feature>
<name>A0A3G4ZLG3_9VIRU</name>
<protein>
    <submittedName>
        <fullName evidence="2">Uncharacterized protein</fullName>
    </submittedName>
</protein>
<feature type="region of interest" description="Disordered" evidence="1">
    <location>
        <begin position="29"/>
        <end position="116"/>
    </location>
</feature>
<sequence>MSNGRFGNTVFSALADFEDGNNGFVQVNGKKKATKQQKEIPIQPTKQVSRPVQKPQKIQETIDQGNDDNGWTTVKKETRPQPKAQKTYDRSRPNANRNVSGSTNSSTSGHVAKKPNSQVYKRLVHGALKEFTNMKELINCIKANAMKIKEQKDRAMLLEVCISWALHEIFEQDTEMLAMLKEVREADEYKLIHWSFWNRFRLRPDELAELKNFTRTDSDIIATVKLCLDIGYHALDMNTKEDGAETTVGALIKCLNDKFIEMDLFKQIYMMILTPSDESMTTICRQISNKINREKKDMFVPILSWIISHDFGRHCFCRVLVRELIEAVGTQRDPNGFYQSVLTRLSLIKSIIASGPTSNDNKEFDLYFQMNPSSASVLYKKFLSTLETYCKDLDLSKQVHELTNDQLNVDVIGAIIGTVAETDDTERYVTSIHDRYETVSRTALIHHKLVNEQYRPTPEILHIIVNNFKGSNGYSRFVTGNIICKLVGENFSLSDADIEALLAGNPITKTKGDKNIHEIDDEIDDEIESSIYDNKFIGKVSVESIASIKKETKISKNNNGTYDPSVVDDIIYGIKKTFEQNLGKSDSIFEALLMNCFNIVSNEHQIDLICELFQELDNELDNSVRVFSIKNGPKICDVIREDNPVWAPKLLSAITKI</sequence>
<feature type="compositionally biased region" description="Polar residues" evidence="1">
    <location>
        <begin position="44"/>
        <end position="72"/>
    </location>
</feature>
<organism evidence="2">
    <name type="scientific">Terrestrivirus sp</name>
    <dbReference type="NCBI Taxonomy" id="2487775"/>
    <lineage>
        <taxon>Viruses</taxon>
        <taxon>Varidnaviria</taxon>
        <taxon>Bamfordvirae</taxon>
        <taxon>Nucleocytoviricota</taxon>
        <taxon>Megaviricetes</taxon>
        <taxon>Imitervirales</taxon>
        <taxon>Mimiviridae</taxon>
        <taxon>Klosneuvirinae</taxon>
    </lineage>
</organism>
<feature type="compositionally biased region" description="Low complexity" evidence="1">
    <location>
        <begin position="98"/>
        <end position="110"/>
    </location>
</feature>
<reference evidence="2" key="1">
    <citation type="submission" date="2018-10" db="EMBL/GenBank/DDBJ databases">
        <title>Hidden diversity of soil giant viruses.</title>
        <authorList>
            <person name="Schulz F."/>
            <person name="Alteio L."/>
            <person name="Goudeau D."/>
            <person name="Ryan E.M."/>
            <person name="Malmstrom R.R."/>
            <person name="Blanchard J."/>
            <person name="Woyke T."/>
        </authorList>
    </citation>
    <scope>NUCLEOTIDE SEQUENCE</scope>
    <source>
        <strain evidence="2">TEV1</strain>
    </source>
</reference>
<dbReference type="EMBL" id="MK071980">
    <property type="protein sequence ID" value="AYV75685.1"/>
    <property type="molecule type" value="Genomic_DNA"/>
</dbReference>
<proteinExistence type="predicted"/>